<dbReference type="RefSeq" id="WP_103915638.1">
    <property type="nucleotide sequence ID" value="NZ_FNUV01000004.1"/>
</dbReference>
<reference evidence="1 2" key="1">
    <citation type="submission" date="2016-10" db="EMBL/GenBank/DDBJ databases">
        <authorList>
            <person name="de Groot N.N."/>
        </authorList>
    </citation>
    <scope>NUCLEOTIDE SEQUENCE [LARGE SCALE GENOMIC DNA]</scope>
    <source>
        <strain evidence="1 2">AR32</strain>
    </source>
</reference>
<name>A0A1H5UYZ0_XYLRU</name>
<dbReference type="Proteomes" id="UP000236735">
    <property type="component" value="Unassembled WGS sequence"/>
</dbReference>
<proteinExistence type="predicted"/>
<accession>A0A1H5UYZ0</accession>
<dbReference type="AlphaFoldDB" id="A0A1H5UYZ0"/>
<gene>
    <name evidence="1" type="ORF">SAMN05216354_1637</name>
</gene>
<evidence type="ECO:0000313" key="2">
    <source>
        <dbReference type="Proteomes" id="UP000236735"/>
    </source>
</evidence>
<evidence type="ECO:0000313" key="1">
    <source>
        <dbReference type="EMBL" id="SEF80180.1"/>
    </source>
</evidence>
<protein>
    <submittedName>
        <fullName evidence="1">Uncharacterized protein</fullName>
    </submittedName>
</protein>
<organism evidence="1 2">
    <name type="scientific">Xylanibacter ruminicola</name>
    <name type="common">Prevotella ruminicola</name>
    <dbReference type="NCBI Taxonomy" id="839"/>
    <lineage>
        <taxon>Bacteria</taxon>
        <taxon>Pseudomonadati</taxon>
        <taxon>Bacteroidota</taxon>
        <taxon>Bacteroidia</taxon>
        <taxon>Bacteroidales</taxon>
        <taxon>Prevotellaceae</taxon>
        <taxon>Xylanibacter</taxon>
    </lineage>
</organism>
<sequence length="231" mass="27096">MNEIVVNLGDYAIYINQKSVQEIEICVRHIITLRNKEIYPIFPKADDISPLIGGQLRFVKGWYVFDSSPETLYNDVELIVSNIKKNSTDLIPILNRSTLRNPDGTMKVRRKRWKSPAKIKGFFQKSRYGVESDFEENYYVLRIKILHPSLEEYEPLVDEIEIENFIRKNLLPGLKRERMSSNLRDEINKKLTNQKVDVITYDFEKDGSVSVDATYLPIGFKSWDEFLKSFF</sequence>
<dbReference type="EMBL" id="FNUV01000004">
    <property type="protein sequence ID" value="SEF80180.1"/>
    <property type="molecule type" value="Genomic_DNA"/>
</dbReference>